<dbReference type="GO" id="GO:0004252">
    <property type="term" value="F:serine-type endopeptidase activity"/>
    <property type="evidence" value="ECO:0007669"/>
    <property type="project" value="InterPro"/>
</dbReference>
<evidence type="ECO:0000256" key="16">
    <source>
        <dbReference type="ARBA" id="ARBA00029636"/>
    </source>
</evidence>
<dbReference type="SUPFAM" id="SSF50494">
    <property type="entry name" value="Trypsin-like serine proteases"/>
    <property type="match status" value="1"/>
</dbReference>
<keyword evidence="8" id="KW-0645">Protease</keyword>
<dbReference type="InterPro" id="IPR011360">
    <property type="entry name" value="Compl_C2_B"/>
</dbReference>
<evidence type="ECO:0000256" key="1">
    <source>
        <dbReference type="ARBA" id="ARBA00001936"/>
    </source>
</evidence>
<dbReference type="Gene3D" id="2.10.70.10">
    <property type="entry name" value="Complement Module, domain 1"/>
    <property type="match status" value="3"/>
</dbReference>
<feature type="domain" description="Peptidase S1" evidence="20">
    <location>
        <begin position="458"/>
        <end position="741"/>
    </location>
</feature>
<sequence length="755" mass="85305">MRISGDWFVALLCLLGLGVEVLCDCTVQNMQINGGTYKLTKNLTKGSMLVYSCPEGHYPYPTLTRVCQPNGFWRPAPKRFLEQTCKPIECPDPYALENGNIFPPQERFYVGNQTTYKCFTGFMMRGSSSRICLPNGKWSGLTPICSRDFESVCSDPGIPPGASRIGNWFGNNSRVKYTCNENMFLVGSSERVCQENGWWTAQEPACYFKYTYDTPLDVAQAFGKQIVNTISVTESLDEPQDGRKIIISRNWALNIYIAVDISESMGNESIVNARHAVKTLIKKMARFGVSSNYEIVLFSSQVYEVANIQDFYDGREDLRKIIHDWETFETSGKTFNTNLNLVFQTFEERMSFLKQQAGIEGFKKHRHVLILFSDGAFNVGGLPLPAIARIKDMVYMSDEFREEYLDIFVFGVGDDIFDDDLQRLTVGTGGQHYFRMKNLSGLEEAFDRFIDENEVGELCGLYQESDATQDKASSLRRYPWVAFVLKKTLPKGMRCLGSLVSPDFVLTGAACLFSLEPKDVVVEIDDGSHSREKKVRKFTIHPNFNPRAKEREGVPQFYDYDVALIRLEESVQISASTRPICIPCTQGTSDALKLVGKSTCKQQEELLLNKHLERLSFLTKHPPLVAEKIAFAKLGECRDSCIQKVLNMSQITAKDPKVAVTDNFLCTGGWNKHRDHITCAGDGGGAVFKTYQHRTIQIGVVSWGTHNLCHYPHSLVESSAESRDFHINLFKMVPFLKSILGDDTQEYLSLQFLEE</sequence>
<name>A0A9D2YVC6_NOTFU</name>
<keyword evidence="14 17" id="KW-1015">Disulfide bond</keyword>
<accession>A0A9D2YVC6</accession>
<keyword evidence="11" id="KW-0378">Hydrolase</keyword>
<evidence type="ECO:0000256" key="9">
    <source>
        <dbReference type="ARBA" id="ARBA00022729"/>
    </source>
</evidence>
<feature type="domain" description="Sushi" evidence="21">
    <location>
        <begin position="151"/>
        <end position="208"/>
    </location>
</feature>
<dbReference type="GO" id="GO:0070062">
    <property type="term" value="C:extracellular exosome"/>
    <property type="evidence" value="ECO:0007669"/>
    <property type="project" value="TreeGrafter"/>
</dbReference>
<evidence type="ECO:0000256" key="10">
    <source>
        <dbReference type="ARBA" id="ARBA00022737"/>
    </source>
</evidence>
<evidence type="ECO:0000256" key="5">
    <source>
        <dbReference type="ARBA" id="ARBA00022525"/>
    </source>
</evidence>
<evidence type="ECO:0000259" key="20">
    <source>
        <dbReference type="PROSITE" id="PS50240"/>
    </source>
</evidence>
<dbReference type="PROSITE" id="PS50240">
    <property type="entry name" value="TRYPSIN_DOM"/>
    <property type="match status" value="1"/>
</dbReference>
<comment type="caution">
    <text evidence="17">Lacks conserved residue(s) required for the propagation of feature annotation.</text>
</comment>
<dbReference type="SMART" id="SM00032">
    <property type="entry name" value="CCP"/>
    <property type="match status" value="3"/>
</dbReference>
<evidence type="ECO:0000256" key="13">
    <source>
        <dbReference type="ARBA" id="ARBA00022859"/>
    </source>
</evidence>
<dbReference type="GO" id="GO:0006508">
    <property type="term" value="P:proteolysis"/>
    <property type="evidence" value="ECO:0007669"/>
    <property type="project" value="UniProtKB-KW"/>
</dbReference>
<evidence type="ECO:0000256" key="18">
    <source>
        <dbReference type="SAM" id="SignalP"/>
    </source>
</evidence>
<dbReference type="InterPro" id="IPR009003">
    <property type="entry name" value="Peptidase_S1_PA"/>
</dbReference>
<keyword evidence="9 18" id="KW-0732">Signal</keyword>
<comment type="cofactor">
    <cofactor evidence="1">
        <name>Mn(2+)</name>
        <dbReference type="ChEBI" id="CHEBI:29035"/>
    </cofactor>
</comment>
<dbReference type="PIRSF" id="PIRSF001154">
    <property type="entry name" value="Compl_C2_B"/>
    <property type="match status" value="1"/>
</dbReference>
<proteinExistence type="predicted"/>
<dbReference type="InterPro" id="IPR035976">
    <property type="entry name" value="Sushi/SCR/CCP_sf"/>
</dbReference>
<evidence type="ECO:0000256" key="6">
    <source>
        <dbReference type="ARBA" id="ARBA00022588"/>
    </source>
</evidence>
<evidence type="ECO:0000256" key="8">
    <source>
        <dbReference type="ARBA" id="ARBA00022670"/>
    </source>
</evidence>
<keyword evidence="13" id="KW-0391">Immunity</keyword>
<evidence type="ECO:0000256" key="15">
    <source>
        <dbReference type="ARBA" id="ARBA00023180"/>
    </source>
</evidence>
<evidence type="ECO:0000256" key="17">
    <source>
        <dbReference type="PROSITE-ProRule" id="PRU00302"/>
    </source>
</evidence>
<dbReference type="InterPro" id="IPR043504">
    <property type="entry name" value="Peptidase_S1_PA_chymotrypsin"/>
</dbReference>
<evidence type="ECO:0000256" key="3">
    <source>
        <dbReference type="ARBA" id="ARBA00004241"/>
    </source>
</evidence>
<dbReference type="Pfam" id="PF00092">
    <property type="entry name" value="VWA"/>
    <property type="match status" value="1"/>
</dbReference>
<dbReference type="GO" id="GO:0045087">
    <property type="term" value="P:innate immune response"/>
    <property type="evidence" value="ECO:0007669"/>
    <property type="project" value="UniProtKB-KW"/>
</dbReference>
<evidence type="ECO:0000256" key="7">
    <source>
        <dbReference type="ARBA" id="ARBA00022659"/>
    </source>
</evidence>
<dbReference type="Proteomes" id="UP000822369">
    <property type="component" value="Chromosome 3"/>
</dbReference>
<dbReference type="InterPro" id="IPR036465">
    <property type="entry name" value="vWFA_dom_sf"/>
</dbReference>
<dbReference type="PANTHER" id="PTHR46393">
    <property type="entry name" value="SUSHI DOMAIN-CONTAINING PROTEIN"/>
    <property type="match status" value="1"/>
</dbReference>
<feature type="disulfide bond" evidence="17">
    <location>
        <begin position="118"/>
        <end position="145"/>
    </location>
</feature>
<dbReference type="SUPFAM" id="SSF53300">
    <property type="entry name" value="vWA-like"/>
    <property type="match status" value="1"/>
</dbReference>
<evidence type="ECO:0000256" key="12">
    <source>
        <dbReference type="ARBA" id="ARBA00022825"/>
    </source>
</evidence>
<dbReference type="OrthoDB" id="6127264at2759"/>
<dbReference type="KEGG" id="nfu:107379288"/>
<dbReference type="PROSITE" id="PS50923">
    <property type="entry name" value="SUSHI"/>
    <property type="match status" value="2"/>
</dbReference>
<dbReference type="GO" id="GO:0009617">
    <property type="term" value="P:response to bacterium"/>
    <property type="evidence" value="ECO:0007669"/>
    <property type="project" value="TreeGrafter"/>
</dbReference>
<dbReference type="InterPro" id="IPR000436">
    <property type="entry name" value="Sushi_SCR_CCP_dom"/>
</dbReference>
<evidence type="ECO:0000313" key="22">
    <source>
        <dbReference type="EMBL" id="KAF7226757.1"/>
    </source>
</evidence>
<feature type="domain" description="VWFA" evidence="19">
    <location>
        <begin position="254"/>
        <end position="449"/>
    </location>
</feature>
<dbReference type="SMART" id="SM00327">
    <property type="entry name" value="VWA"/>
    <property type="match status" value="1"/>
</dbReference>
<evidence type="ECO:0000259" key="19">
    <source>
        <dbReference type="PROSITE" id="PS50234"/>
    </source>
</evidence>
<dbReference type="PRINTS" id="PR00722">
    <property type="entry name" value="CHYMOTRYPSIN"/>
</dbReference>
<keyword evidence="15" id="KW-0325">Glycoprotein</keyword>
<dbReference type="CDD" id="cd00033">
    <property type="entry name" value="CCP"/>
    <property type="match status" value="3"/>
</dbReference>
<dbReference type="InterPro" id="IPR001314">
    <property type="entry name" value="Peptidase_S1A"/>
</dbReference>
<feature type="disulfide bond" evidence="17">
    <location>
        <begin position="179"/>
        <end position="206"/>
    </location>
</feature>
<reference evidence="22" key="1">
    <citation type="submission" date="2020-03" db="EMBL/GenBank/DDBJ databases">
        <title>Intra-Species Differences in Population Size shape Life History and Genome Evolution.</title>
        <authorList>
            <person name="Willemsen D."/>
            <person name="Cui R."/>
            <person name="Valenzano D.R."/>
        </authorList>
    </citation>
    <scope>NUCLEOTIDE SEQUENCE</scope>
    <source>
        <strain evidence="22">GRZ</strain>
        <tissue evidence="22">Whole</tissue>
    </source>
</reference>
<evidence type="ECO:0000256" key="11">
    <source>
        <dbReference type="ARBA" id="ARBA00022801"/>
    </source>
</evidence>
<keyword evidence="6" id="KW-0399">Innate immunity</keyword>
<dbReference type="Gene3D" id="3.40.50.410">
    <property type="entry name" value="von Willebrand factor, type A domain"/>
    <property type="match status" value="1"/>
</dbReference>
<keyword evidence="10" id="KW-0677">Repeat</keyword>
<keyword evidence="5" id="KW-0964">Secreted</keyword>
<dbReference type="GO" id="GO:0006956">
    <property type="term" value="P:complement activation"/>
    <property type="evidence" value="ECO:0007669"/>
    <property type="project" value="InterPro"/>
</dbReference>
<evidence type="ECO:0000313" key="23">
    <source>
        <dbReference type="Proteomes" id="UP000822369"/>
    </source>
</evidence>
<dbReference type="Pfam" id="PF00089">
    <property type="entry name" value="Trypsin"/>
    <property type="match status" value="2"/>
</dbReference>
<comment type="subcellular location">
    <subcellularLocation>
        <location evidence="3">Cell surface</location>
    </subcellularLocation>
    <subcellularLocation>
        <location evidence="4">Secreted</location>
    </subcellularLocation>
</comment>
<dbReference type="InterPro" id="IPR001254">
    <property type="entry name" value="Trypsin_dom"/>
</dbReference>
<keyword evidence="7 17" id="KW-0768">Sushi</keyword>
<comment type="cofactor">
    <cofactor evidence="2">
        <name>Mg(2+)</name>
        <dbReference type="ChEBI" id="CHEBI:18420"/>
    </cofactor>
</comment>
<dbReference type="PROSITE" id="PS50234">
    <property type="entry name" value="VWFA"/>
    <property type="match status" value="1"/>
</dbReference>
<protein>
    <recommendedName>
        <fullName evidence="16">C3/C5 convertase</fullName>
    </recommendedName>
</protein>
<dbReference type="OMA" id="CIDITIR"/>
<feature type="domain" description="Sushi" evidence="21">
    <location>
        <begin position="88"/>
        <end position="147"/>
    </location>
</feature>
<evidence type="ECO:0000256" key="4">
    <source>
        <dbReference type="ARBA" id="ARBA00004613"/>
    </source>
</evidence>
<dbReference type="Pfam" id="PF00084">
    <property type="entry name" value="Sushi"/>
    <property type="match status" value="3"/>
</dbReference>
<dbReference type="SMART" id="SM00020">
    <property type="entry name" value="Tryp_SPc"/>
    <property type="match status" value="1"/>
</dbReference>
<dbReference type="AlphaFoldDB" id="A0A9D2YVC6"/>
<evidence type="ECO:0000256" key="14">
    <source>
        <dbReference type="ARBA" id="ARBA00023157"/>
    </source>
</evidence>
<comment type="caution">
    <text evidence="22">The sequence shown here is derived from an EMBL/GenBank/DDBJ whole genome shotgun (WGS) entry which is preliminary data.</text>
</comment>
<keyword evidence="12" id="KW-0720">Serine protease</keyword>
<evidence type="ECO:0000256" key="2">
    <source>
        <dbReference type="ARBA" id="ARBA00001946"/>
    </source>
</evidence>
<dbReference type="SUPFAM" id="SSF57535">
    <property type="entry name" value="Complement control module/SCR domain"/>
    <property type="match status" value="3"/>
</dbReference>
<organism evidence="22 23">
    <name type="scientific">Nothobranchius furzeri</name>
    <name type="common">Turquoise killifish</name>
    <dbReference type="NCBI Taxonomy" id="105023"/>
    <lineage>
        <taxon>Eukaryota</taxon>
        <taxon>Metazoa</taxon>
        <taxon>Chordata</taxon>
        <taxon>Craniata</taxon>
        <taxon>Vertebrata</taxon>
        <taxon>Euteleostomi</taxon>
        <taxon>Actinopterygii</taxon>
        <taxon>Neopterygii</taxon>
        <taxon>Teleostei</taxon>
        <taxon>Neoteleostei</taxon>
        <taxon>Acanthomorphata</taxon>
        <taxon>Ovalentaria</taxon>
        <taxon>Atherinomorphae</taxon>
        <taxon>Cyprinodontiformes</taxon>
        <taxon>Nothobranchiidae</taxon>
        <taxon>Nothobranchius</taxon>
    </lineage>
</organism>
<dbReference type="InterPro" id="IPR002035">
    <property type="entry name" value="VWF_A"/>
</dbReference>
<evidence type="ECO:0000259" key="21">
    <source>
        <dbReference type="PROSITE" id="PS50923"/>
    </source>
</evidence>
<feature type="signal peptide" evidence="18">
    <location>
        <begin position="1"/>
        <end position="23"/>
    </location>
</feature>
<dbReference type="Gene3D" id="2.40.10.10">
    <property type="entry name" value="Trypsin-like serine proteases"/>
    <property type="match status" value="2"/>
</dbReference>
<feature type="chain" id="PRO_5038920438" description="C3/C5 convertase" evidence="18">
    <location>
        <begin position="24"/>
        <end position="755"/>
    </location>
</feature>
<dbReference type="PANTHER" id="PTHR46393:SF6">
    <property type="entry name" value="COMPLEMENT C2-RELATED"/>
    <property type="match status" value="1"/>
</dbReference>
<dbReference type="EMBL" id="JAAVVJ010000003">
    <property type="protein sequence ID" value="KAF7226757.1"/>
    <property type="molecule type" value="Genomic_DNA"/>
</dbReference>
<gene>
    <name evidence="22" type="ORF">G4P62_005549</name>
</gene>
<dbReference type="GO" id="GO:0009986">
    <property type="term" value="C:cell surface"/>
    <property type="evidence" value="ECO:0007669"/>
    <property type="project" value="UniProtKB-SubCell"/>
</dbReference>